<proteinExistence type="predicted"/>
<organism evidence="1">
    <name type="scientific">Mesorhizobium sp. WSM2240</name>
    <dbReference type="NCBI Taxonomy" id="3228851"/>
    <lineage>
        <taxon>Bacteria</taxon>
        <taxon>Pseudomonadati</taxon>
        <taxon>Pseudomonadota</taxon>
        <taxon>Alphaproteobacteria</taxon>
        <taxon>Hyphomicrobiales</taxon>
        <taxon>Phyllobacteriaceae</taxon>
        <taxon>Mesorhizobium</taxon>
    </lineage>
</organism>
<dbReference type="AlphaFoldDB" id="A0AAU8CIK3"/>
<name>A0AAU8CIK3_9HYPH</name>
<sequence length="90" mass="10170">MFENFRLKRALKGSLVMCYDCRGCMASDHRMKWIGEVTGFEMTRYAGEAAQVKVIKRDGPGDIRDGDQGHEIVVLGEPQEITPGLYAVYR</sequence>
<evidence type="ECO:0000313" key="1">
    <source>
        <dbReference type="EMBL" id="XCG46662.1"/>
    </source>
</evidence>
<dbReference type="EMBL" id="CP159253">
    <property type="protein sequence ID" value="XCG46662.1"/>
    <property type="molecule type" value="Genomic_DNA"/>
</dbReference>
<protein>
    <submittedName>
        <fullName evidence="1">Uncharacterized protein</fullName>
    </submittedName>
</protein>
<reference evidence="1" key="1">
    <citation type="submission" date="2024-06" db="EMBL/GenBank/DDBJ databases">
        <title>Mesorhizobium karijinii sp. nov., a symbiont of the iconic Swainsona formosa from arid Australia.</title>
        <authorList>
            <person name="Hill Y.J."/>
            <person name="Watkin E.L.J."/>
            <person name="O'Hara G.W."/>
            <person name="Terpolilli J."/>
            <person name="Tye M.L."/>
            <person name="Kohlmeier M.G."/>
        </authorList>
    </citation>
    <scope>NUCLEOTIDE SEQUENCE</scope>
    <source>
        <strain evidence="1">WSM2240</strain>
    </source>
</reference>
<gene>
    <name evidence="1" type="ORF">ABVK50_15185</name>
</gene>
<accession>A0AAU8CIK3</accession>